<feature type="signal peptide" evidence="7">
    <location>
        <begin position="1"/>
        <end position="20"/>
    </location>
</feature>
<dbReference type="GeneTree" id="ENSGT01030000234601"/>
<name>A0A3B3HTH4_ORYLA</name>
<dbReference type="PRINTS" id="PR00970">
    <property type="entry name" value="RIBTRNSFRASE"/>
</dbReference>
<evidence type="ECO:0000256" key="5">
    <source>
        <dbReference type="ARBA" id="ARBA00022857"/>
    </source>
</evidence>
<reference evidence="8" key="2">
    <citation type="submission" date="2025-08" db="UniProtKB">
        <authorList>
            <consortium name="Ensembl"/>
        </authorList>
    </citation>
    <scope>IDENTIFICATION</scope>
    <source>
        <strain evidence="8">Hd-rR</strain>
    </source>
</reference>
<evidence type="ECO:0000313" key="9">
    <source>
        <dbReference type="Proteomes" id="UP000001038"/>
    </source>
</evidence>
<protein>
    <recommendedName>
        <fullName evidence="7">NAD(P)(+)--arginine ADP-ribosyltransferase</fullName>
        <ecNumber evidence="7">2.4.2.31</ecNumber>
    </recommendedName>
    <alternativeName>
        <fullName evidence="7">Mono(ADP-ribosyl)transferase</fullName>
    </alternativeName>
</protein>
<comment type="similarity">
    <text evidence="1 7">Belongs to the Arg-specific ADP-ribosyltransferase family.</text>
</comment>
<dbReference type="FunFam" id="3.90.176.10:FF:000003">
    <property type="entry name" value="NAD(P)(+)--arginine ADP-ribosyltransferase"/>
    <property type="match status" value="1"/>
</dbReference>
<keyword evidence="7" id="KW-0732">Signal</keyword>
<comment type="catalytic activity">
    <reaction evidence="6 7">
        <text>L-arginyl-[protein] + NAD(+) = N(omega)-(ADP-D-ribosyl)-L-arginyl-[protein] + nicotinamide + H(+)</text>
        <dbReference type="Rhea" id="RHEA:19149"/>
        <dbReference type="Rhea" id="RHEA-COMP:10532"/>
        <dbReference type="Rhea" id="RHEA-COMP:15087"/>
        <dbReference type="ChEBI" id="CHEBI:15378"/>
        <dbReference type="ChEBI" id="CHEBI:17154"/>
        <dbReference type="ChEBI" id="CHEBI:29965"/>
        <dbReference type="ChEBI" id="CHEBI:57540"/>
        <dbReference type="ChEBI" id="CHEBI:142554"/>
        <dbReference type="EC" id="2.4.2.31"/>
    </reaction>
</comment>
<sequence length="266" mass="30751">MNLLAFAQLSLLFSWTFVHSMKIRLMTGAKETFPLDMADDSVDDMYFGCSKMMETKINNEFFKKELKTNFSDIWRKAQTCADRPTNNKLLTRNHRQAICVYTSDYNNFYQTFNSAVRTQRNAYGTSFPYHSLLFWLTDAVQILNKEKECLTTYRRTNLAFKGKVGQLIRFGNFASTSKLTNLIKYGKNTCFQIRTCLGAYLEKLPSVKDQEQEVLVPPYELFNITEKDTTGKKIYDCETVYKLQYAGVHSNLNCYAAKNINPPSQA</sequence>
<organism evidence="8 9">
    <name type="scientific">Oryzias latipes</name>
    <name type="common">Japanese rice fish</name>
    <name type="synonym">Japanese killifish</name>
    <dbReference type="NCBI Taxonomy" id="8090"/>
    <lineage>
        <taxon>Eukaryota</taxon>
        <taxon>Metazoa</taxon>
        <taxon>Chordata</taxon>
        <taxon>Craniata</taxon>
        <taxon>Vertebrata</taxon>
        <taxon>Euteleostomi</taxon>
        <taxon>Actinopterygii</taxon>
        <taxon>Neopterygii</taxon>
        <taxon>Teleostei</taxon>
        <taxon>Neoteleostei</taxon>
        <taxon>Acanthomorphata</taxon>
        <taxon>Ovalentaria</taxon>
        <taxon>Atherinomorphae</taxon>
        <taxon>Beloniformes</taxon>
        <taxon>Adrianichthyidae</taxon>
        <taxon>Oryziinae</taxon>
        <taxon>Oryzias</taxon>
    </lineage>
</organism>
<dbReference type="InParanoid" id="A0A3B3HTH4"/>
<dbReference type="EC" id="2.4.2.31" evidence="7"/>
<accession>A0A3B3HTH4</accession>
<evidence type="ECO:0000256" key="3">
    <source>
        <dbReference type="ARBA" id="ARBA00022679"/>
    </source>
</evidence>
<dbReference type="GO" id="GO:0016779">
    <property type="term" value="F:nucleotidyltransferase activity"/>
    <property type="evidence" value="ECO:0007669"/>
    <property type="project" value="UniProtKB-KW"/>
</dbReference>
<evidence type="ECO:0000256" key="7">
    <source>
        <dbReference type="RuleBase" id="RU361228"/>
    </source>
</evidence>
<keyword evidence="7" id="KW-0520">NAD</keyword>
<keyword evidence="2 7" id="KW-0328">Glycosyltransferase</keyword>
<evidence type="ECO:0000256" key="6">
    <source>
        <dbReference type="ARBA" id="ARBA00047597"/>
    </source>
</evidence>
<evidence type="ECO:0000256" key="1">
    <source>
        <dbReference type="ARBA" id="ARBA00009558"/>
    </source>
</evidence>
<keyword evidence="4" id="KW-0548">Nucleotidyltransferase</keyword>
<keyword evidence="9" id="KW-1185">Reference proteome</keyword>
<proteinExistence type="inferred from homology"/>
<dbReference type="SUPFAM" id="SSF56399">
    <property type="entry name" value="ADP-ribosylation"/>
    <property type="match status" value="1"/>
</dbReference>
<dbReference type="InterPro" id="IPR050999">
    <property type="entry name" value="ADP-ribosyltransferase_ARG"/>
</dbReference>
<keyword evidence="3 7" id="KW-0808">Transferase</keyword>
<dbReference type="PANTHER" id="PTHR10339">
    <property type="entry name" value="ADP-RIBOSYLTRANSFERASE"/>
    <property type="match status" value="1"/>
</dbReference>
<reference evidence="8 9" key="1">
    <citation type="journal article" date="2007" name="Nature">
        <title>The medaka draft genome and insights into vertebrate genome evolution.</title>
        <authorList>
            <person name="Kasahara M."/>
            <person name="Naruse K."/>
            <person name="Sasaki S."/>
            <person name="Nakatani Y."/>
            <person name="Qu W."/>
            <person name="Ahsan B."/>
            <person name="Yamada T."/>
            <person name="Nagayasu Y."/>
            <person name="Doi K."/>
            <person name="Kasai Y."/>
            <person name="Jindo T."/>
            <person name="Kobayashi D."/>
            <person name="Shimada A."/>
            <person name="Toyoda A."/>
            <person name="Kuroki Y."/>
            <person name="Fujiyama A."/>
            <person name="Sasaki T."/>
            <person name="Shimizu A."/>
            <person name="Asakawa S."/>
            <person name="Shimizu N."/>
            <person name="Hashimoto S."/>
            <person name="Yang J."/>
            <person name="Lee Y."/>
            <person name="Matsushima K."/>
            <person name="Sugano S."/>
            <person name="Sakaizumi M."/>
            <person name="Narita T."/>
            <person name="Ohishi K."/>
            <person name="Haga S."/>
            <person name="Ohta F."/>
            <person name="Nomoto H."/>
            <person name="Nogata K."/>
            <person name="Morishita T."/>
            <person name="Endo T."/>
            <person name="Shin-I T."/>
            <person name="Takeda H."/>
            <person name="Morishita S."/>
            <person name="Kohara Y."/>
        </authorList>
    </citation>
    <scope>NUCLEOTIDE SEQUENCE [LARGE SCALE GENOMIC DNA]</scope>
    <source>
        <strain evidence="8 9">Hd-rR</strain>
    </source>
</reference>
<dbReference type="GO" id="GO:0106274">
    <property type="term" value="F:NAD+-protein-arginine ADP-ribosyltransferase activity"/>
    <property type="evidence" value="ECO:0007669"/>
    <property type="project" value="UniProtKB-EC"/>
</dbReference>
<dbReference type="AlphaFoldDB" id="A0A3B3HTH4"/>
<keyword evidence="5 7" id="KW-0521">NADP</keyword>
<feature type="chain" id="PRO_5017103454" description="NAD(P)(+)--arginine ADP-ribosyltransferase" evidence="7">
    <location>
        <begin position="21"/>
        <end position="266"/>
    </location>
</feature>
<dbReference type="InterPro" id="IPR000768">
    <property type="entry name" value="ART"/>
</dbReference>
<dbReference type="PANTHER" id="PTHR10339:SF29">
    <property type="entry name" value="NAD(P)(+)--ARGININE ADP-RIBOSYLTRANSFERASE"/>
    <property type="match status" value="1"/>
</dbReference>
<dbReference type="GO" id="GO:0003950">
    <property type="term" value="F:NAD+ poly-ADP-ribosyltransferase activity"/>
    <property type="evidence" value="ECO:0000318"/>
    <property type="project" value="GO_Central"/>
</dbReference>
<reference evidence="8" key="3">
    <citation type="submission" date="2025-09" db="UniProtKB">
        <authorList>
            <consortium name="Ensembl"/>
        </authorList>
    </citation>
    <scope>IDENTIFICATION</scope>
    <source>
        <strain evidence="8">Hd-rR</strain>
    </source>
</reference>
<dbReference type="Pfam" id="PF01129">
    <property type="entry name" value="ART"/>
    <property type="match status" value="1"/>
</dbReference>
<evidence type="ECO:0000256" key="2">
    <source>
        <dbReference type="ARBA" id="ARBA00022676"/>
    </source>
</evidence>
<evidence type="ECO:0000256" key="4">
    <source>
        <dbReference type="ARBA" id="ARBA00022695"/>
    </source>
</evidence>
<dbReference type="Ensembl" id="ENSORLT00000044463.1">
    <property type="protein sequence ID" value="ENSORLP00000034926.1"/>
    <property type="gene ID" value="ENSORLG00000014470.2"/>
</dbReference>
<dbReference type="Proteomes" id="UP000001038">
    <property type="component" value="Chromosome 12"/>
</dbReference>
<dbReference type="PROSITE" id="PS51996">
    <property type="entry name" value="TR_MART"/>
    <property type="match status" value="1"/>
</dbReference>
<dbReference type="Bgee" id="ENSORLG00000014470">
    <property type="expression patterns" value="Expressed in heart and 1 other cell type or tissue"/>
</dbReference>
<dbReference type="Gene3D" id="3.90.176.10">
    <property type="entry name" value="Toxin ADP-ribosyltransferase, Chain A, domain 1"/>
    <property type="match status" value="1"/>
</dbReference>
<evidence type="ECO:0000313" key="8">
    <source>
        <dbReference type="Ensembl" id="ENSORLP00000034926.1"/>
    </source>
</evidence>